<dbReference type="GO" id="GO:0000162">
    <property type="term" value="P:L-tryptophan biosynthetic process"/>
    <property type="evidence" value="ECO:0007669"/>
    <property type="project" value="UniProtKB-UniRule"/>
</dbReference>
<dbReference type="GO" id="GO:0004640">
    <property type="term" value="F:phosphoribosylanthranilate isomerase activity"/>
    <property type="evidence" value="ECO:0007669"/>
    <property type="project" value="UniProtKB-UniRule"/>
</dbReference>
<dbReference type="InterPro" id="IPR001240">
    <property type="entry name" value="PRAI_dom"/>
</dbReference>
<dbReference type="Pfam" id="PF00697">
    <property type="entry name" value="PRAI"/>
    <property type="match status" value="1"/>
</dbReference>
<evidence type="ECO:0000259" key="10">
    <source>
        <dbReference type="Pfam" id="PF00697"/>
    </source>
</evidence>
<dbReference type="HAMAP" id="MF_00135">
    <property type="entry name" value="PRAI"/>
    <property type="match status" value="1"/>
</dbReference>
<evidence type="ECO:0000256" key="1">
    <source>
        <dbReference type="ARBA" id="ARBA00001164"/>
    </source>
</evidence>
<evidence type="ECO:0000256" key="4">
    <source>
        <dbReference type="ARBA" id="ARBA00022272"/>
    </source>
</evidence>
<dbReference type="PANTHER" id="PTHR42894">
    <property type="entry name" value="N-(5'-PHOSPHORIBOSYL)ANTHRANILATE ISOMERASE"/>
    <property type="match status" value="1"/>
</dbReference>
<name>A0A7C4AG97_9BACT</name>
<dbReference type="PANTHER" id="PTHR42894:SF1">
    <property type="entry name" value="N-(5'-PHOSPHORIBOSYL)ANTHRANILATE ISOMERASE"/>
    <property type="match status" value="1"/>
</dbReference>
<protein>
    <recommendedName>
        <fullName evidence="4 9">N-(5'-phosphoribosyl)anthranilate isomerase</fullName>
        <shortName evidence="9">PRAI</shortName>
        <ecNumber evidence="3 9">5.3.1.24</ecNumber>
    </recommendedName>
</protein>
<evidence type="ECO:0000256" key="2">
    <source>
        <dbReference type="ARBA" id="ARBA00004664"/>
    </source>
</evidence>
<evidence type="ECO:0000256" key="7">
    <source>
        <dbReference type="ARBA" id="ARBA00023141"/>
    </source>
</evidence>
<dbReference type="UniPathway" id="UPA00035">
    <property type="reaction ID" value="UER00042"/>
</dbReference>
<dbReference type="InterPro" id="IPR044643">
    <property type="entry name" value="TrpF_fam"/>
</dbReference>
<dbReference type="Gene3D" id="3.20.20.70">
    <property type="entry name" value="Aldolase class I"/>
    <property type="match status" value="1"/>
</dbReference>
<evidence type="ECO:0000256" key="5">
    <source>
        <dbReference type="ARBA" id="ARBA00022605"/>
    </source>
</evidence>
<comment type="caution">
    <text evidence="11">The sequence shown here is derived from an EMBL/GenBank/DDBJ whole genome shotgun (WGS) entry which is preliminary data.</text>
</comment>
<accession>A0A7C4AG97</accession>
<feature type="domain" description="N-(5'phosphoribosyl) anthranilate isomerase (PRAI)" evidence="10">
    <location>
        <begin position="7"/>
        <end position="206"/>
    </location>
</feature>
<dbReference type="EMBL" id="DSRP01000185">
    <property type="protein sequence ID" value="HGG91834.1"/>
    <property type="molecule type" value="Genomic_DNA"/>
</dbReference>
<sequence length="211" mass="22117">MPVPMLVKVCGITRAQDAQALQGLGVSGQGVDLLGFIFAGKSPRLVTPKFVAGLPPGPARRVGVFVEQTPDQVSQIMDAARLDFAQLHGAQDPEFCRQVGPERVIKVFWPQRHASLAELEAEMAHYADACAMMLLDAGVSGGGHGRSLDFPALRGITAPHPWLLAGGIGPDNAAQALEAAPAGLDLNSGVETSPGVKDADKVRQVLTAITR</sequence>
<dbReference type="InterPro" id="IPR011060">
    <property type="entry name" value="RibuloseP-bd_barrel"/>
</dbReference>
<keyword evidence="7 9" id="KW-0057">Aromatic amino acid biosynthesis</keyword>
<evidence type="ECO:0000256" key="3">
    <source>
        <dbReference type="ARBA" id="ARBA00012572"/>
    </source>
</evidence>
<organism evidence="11">
    <name type="scientific">Fundidesulfovibrio putealis</name>
    <dbReference type="NCBI Taxonomy" id="270496"/>
    <lineage>
        <taxon>Bacteria</taxon>
        <taxon>Pseudomonadati</taxon>
        <taxon>Thermodesulfobacteriota</taxon>
        <taxon>Desulfovibrionia</taxon>
        <taxon>Desulfovibrionales</taxon>
        <taxon>Desulfovibrionaceae</taxon>
        <taxon>Fundidesulfovibrio</taxon>
    </lineage>
</organism>
<dbReference type="SUPFAM" id="SSF51366">
    <property type="entry name" value="Ribulose-phoshate binding barrel"/>
    <property type="match status" value="1"/>
</dbReference>
<keyword evidence="6 9" id="KW-0822">Tryptophan biosynthesis</keyword>
<keyword evidence="8 9" id="KW-0413">Isomerase</keyword>
<evidence type="ECO:0000256" key="6">
    <source>
        <dbReference type="ARBA" id="ARBA00022822"/>
    </source>
</evidence>
<comment type="similarity">
    <text evidence="9">Belongs to the TrpF family.</text>
</comment>
<reference evidence="11" key="1">
    <citation type="journal article" date="2020" name="mSystems">
        <title>Genome- and Community-Level Interaction Insights into Carbon Utilization and Element Cycling Functions of Hydrothermarchaeota in Hydrothermal Sediment.</title>
        <authorList>
            <person name="Zhou Z."/>
            <person name="Liu Y."/>
            <person name="Xu W."/>
            <person name="Pan J."/>
            <person name="Luo Z.H."/>
            <person name="Li M."/>
        </authorList>
    </citation>
    <scope>NUCLEOTIDE SEQUENCE [LARGE SCALE GENOMIC DNA]</scope>
    <source>
        <strain evidence="11">SpSt-413</strain>
    </source>
</reference>
<comment type="pathway">
    <text evidence="2 9">Amino-acid biosynthesis; L-tryptophan biosynthesis; L-tryptophan from chorismate: step 3/5.</text>
</comment>
<keyword evidence="5 9" id="KW-0028">Amino-acid biosynthesis</keyword>
<dbReference type="InterPro" id="IPR013785">
    <property type="entry name" value="Aldolase_TIM"/>
</dbReference>
<dbReference type="AlphaFoldDB" id="A0A7C4AG97"/>
<gene>
    <name evidence="9" type="primary">trpF</name>
    <name evidence="11" type="ORF">ENR59_02640</name>
</gene>
<comment type="catalytic activity">
    <reaction evidence="1 9">
        <text>N-(5-phospho-beta-D-ribosyl)anthranilate = 1-(2-carboxyphenylamino)-1-deoxy-D-ribulose 5-phosphate</text>
        <dbReference type="Rhea" id="RHEA:21540"/>
        <dbReference type="ChEBI" id="CHEBI:18277"/>
        <dbReference type="ChEBI" id="CHEBI:58613"/>
        <dbReference type="EC" id="5.3.1.24"/>
    </reaction>
</comment>
<dbReference type="EC" id="5.3.1.24" evidence="3 9"/>
<proteinExistence type="inferred from homology"/>
<dbReference type="CDD" id="cd00405">
    <property type="entry name" value="PRAI"/>
    <property type="match status" value="1"/>
</dbReference>
<evidence type="ECO:0000256" key="8">
    <source>
        <dbReference type="ARBA" id="ARBA00023235"/>
    </source>
</evidence>
<evidence type="ECO:0000256" key="9">
    <source>
        <dbReference type="HAMAP-Rule" id="MF_00135"/>
    </source>
</evidence>
<evidence type="ECO:0000313" key="11">
    <source>
        <dbReference type="EMBL" id="HGG91834.1"/>
    </source>
</evidence>